<proteinExistence type="predicted"/>
<dbReference type="AlphaFoldDB" id="A0A6V7QI56"/>
<dbReference type="GO" id="GO:0003680">
    <property type="term" value="F:minor groove of adenine-thymine-rich DNA binding"/>
    <property type="evidence" value="ECO:0007669"/>
    <property type="project" value="InterPro"/>
</dbReference>
<evidence type="ECO:0000313" key="3">
    <source>
        <dbReference type="EMBL" id="CAD1842506.1"/>
    </source>
</evidence>
<dbReference type="GO" id="GO:0005634">
    <property type="term" value="C:nucleus"/>
    <property type="evidence" value="ECO:0007669"/>
    <property type="project" value="TreeGrafter"/>
</dbReference>
<dbReference type="PROSITE" id="PS51742">
    <property type="entry name" value="PPC"/>
    <property type="match status" value="1"/>
</dbReference>
<accession>A0A6V7QI56</accession>
<name>A0A6V7QI56_ANACO</name>
<dbReference type="Gene3D" id="3.30.1330.80">
    <property type="entry name" value="Hypothetical protein, similar to alpha- acetolactate decarboxylase, domain 2"/>
    <property type="match status" value="1"/>
</dbReference>
<reference evidence="3" key="1">
    <citation type="submission" date="2020-07" db="EMBL/GenBank/DDBJ databases">
        <authorList>
            <person name="Lin J."/>
        </authorList>
    </citation>
    <scope>NUCLEOTIDE SEQUENCE</scope>
</reference>
<dbReference type="SUPFAM" id="SSF117856">
    <property type="entry name" value="AF0104/ALDC/Ptd012-like"/>
    <property type="match status" value="1"/>
</dbReference>
<organism evidence="3">
    <name type="scientific">Ananas comosus var. bracteatus</name>
    <name type="common">red pineapple</name>
    <dbReference type="NCBI Taxonomy" id="296719"/>
    <lineage>
        <taxon>Eukaryota</taxon>
        <taxon>Viridiplantae</taxon>
        <taxon>Streptophyta</taxon>
        <taxon>Embryophyta</taxon>
        <taxon>Tracheophyta</taxon>
        <taxon>Spermatophyta</taxon>
        <taxon>Magnoliopsida</taxon>
        <taxon>Liliopsida</taxon>
        <taxon>Poales</taxon>
        <taxon>Bromeliaceae</taxon>
        <taxon>Bromelioideae</taxon>
        <taxon>Ananas</taxon>
    </lineage>
</organism>
<sequence length="233" mass="24760">MAGAGRRQCRRKHGFGSENKLKPPTIVTGESPSTLRAHVMEVPLGRDVAECVARFAMRLRRSIYVLSAGGCLTNVTLRRPGGGVVTLYGQFEILTLVGCFFFPTLAAAAPNAKVASPEVGGGLTAYLAGSQGQVVGGSAAVGGLVAAGPVVVVLASFVAAAFDRLPLPNDEDLSQRCHFLKFVGFILHHLESLSTGWNINVVSLEVIVGKFRTWRDNFSSRTVLCTPRSTSLF</sequence>
<evidence type="ECO:0000256" key="1">
    <source>
        <dbReference type="SAM" id="MobiDB-lite"/>
    </source>
</evidence>
<dbReference type="Pfam" id="PF03479">
    <property type="entry name" value="PCC"/>
    <property type="match status" value="1"/>
</dbReference>
<dbReference type="PANTHER" id="PTHR31100:SF96">
    <property type="entry name" value="OS01G0246601 PROTEIN"/>
    <property type="match status" value="1"/>
</dbReference>
<dbReference type="CDD" id="cd11378">
    <property type="entry name" value="DUF296"/>
    <property type="match status" value="1"/>
</dbReference>
<dbReference type="InterPro" id="IPR014476">
    <property type="entry name" value="AHL15-29"/>
</dbReference>
<protein>
    <recommendedName>
        <fullName evidence="2">PPC domain-containing protein</fullName>
    </recommendedName>
</protein>
<evidence type="ECO:0000259" key="2">
    <source>
        <dbReference type="PROSITE" id="PS51742"/>
    </source>
</evidence>
<feature type="region of interest" description="Disordered" evidence="1">
    <location>
        <begin position="1"/>
        <end position="30"/>
    </location>
</feature>
<dbReference type="PANTHER" id="PTHR31100">
    <property type="entry name" value="AT-HOOK MOTIF NUCLEAR-LOCALIZED PROTEIN 15"/>
    <property type="match status" value="1"/>
</dbReference>
<dbReference type="GO" id="GO:0003700">
    <property type="term" value="F:DNA-binding transcription factor activity"/>
    <property type="evidence" value="ECO:0007669"/>
    <property type="project" value="TreeGrafter"/>
</dbReference>
<dbReference type="EMBL" id="LR862136">
    <property type="protein sequence ID" value="CAD1842506.1"/>
    <property type="molecule type" value="Genomic_DNA"/>
</dbReference>
<gene>
    <name evidence="3" type="ORF">CB5_LOCUS25717</name>
</gene>
<dbReference type="GO" id="GO:0010228">
    <property type="term" value="P:vegetative to reproductive phase transition of meristem"/>
    <property type="evidence" value="ECO:0007669"/>
    <property type="project" value="TreeGrafter"/>
</dbReference>
<feature type="domain" description="PPC" evidence="2">
    <location>
        <begin position="32"/>
        <end position="178"/>
    </location>
</feature>
<dbReference type="InterPro" id="IPR005175">
    <property type="entry name" value="PPC_dom"/>
</dbReference>